<comment type="caution">
    <text evidence="2">The sequence shown here is derived from an EMBL/GenBank/DDBJ whole genome shotgun (WGS) entry which is preliminary data.</text>
</comment>
<dbReference type="Proteomes" id="UP000176451">
    <property type="component" value="Unassembled WGS sequence"/>
</dbReference>
<dbReference type="Gene3D" id="3.30.300.10">
    <property type="match status" value="1"/>
</dbReference>
<dbReference type="EMBL" id="MEZV01000015">
    <property type="protein sequence ID" value="OGD67384.1"/>
    <property type="molecule type" value="Genomic_DNA"/>
</dbReference>
<dbReference type="AlphaFoldDB" id="A0A1F5EJI8"/>
<reference evidence="2 3" key="1">
    <citation type="journal article" date="2016" name="Nat. Commun.">
        <title>Thousands of microbial genomes shed light on interconnected biogeochemical processes in an aquifer system.</title>
        <authorList>
            <person name="Anantharaman K."/>
            <person name="Brown C.T."/>
            <person name="Hug L.A."/>
            <person name="Sharon I."/>
            <person name="Castelle C.J."/>
            <person name="Probst A.J."/>
            <person name="Thomas B.C."/>
            <person name="Singh A."/>
            <person name="Wilkins M.J."/>
            <person name="Karaoz U."/>
            <person name="Brodie E.L."/>
            <person name="Williams K.H."/>
            <person name="Hubbard S.S."/>
            <person name="Banfield J.F."/>
        </authorList>
    </citation>
    <scope>NUCLEOTIDE SEQUENCE [LARGE SCALE GENOMIC DNA]</scope>
</reference>
<gene>
    <name evidence="2" type="ORF">A3F08_00660</name>
</gene>
<protein>
    <recommendedName>
        <fullName evidence="4">S-adenosylmethionine synthetase</fullName>
    </recommendedName>
</protein>
<dbReference type="STRING" id="1797469.A3F08_00660"/>
<dbReference type="Pfam" id="PF01941">
    <property type="entry name" value="AdoMet_Synthase"/>
    <property type="match status" value="1"/>
</dbReference>
<evidence type="ECO:0000313" key="2">
    <source>
        <dbReference type="EMBL" id="OGD67384.1"/>
    </source>
</evidence>
<dbReference type="InterPro" id="IPR027790">
    <property type="entry name" value="AdoMet_synthase_2_family"/>
</dbReference>
<dbReference type="PANTHER" id="PTHR36697:SF1">
    <property type="entry name" value="S-ADENOSYLMETHIONINE SYNTHASE"/>
    <property type="match status" value="1"/>
</dbReference>
<proteinExistence type="inferred from homology"/>
<dbReference type="PANTHER" id="PTHR36697">
    <property type="entry name" value="S-ADENOSYLMETHIONINE SYNTHASE"/>
    <property type="match status" value="1"/>
</dbReference>
<sequence>MKPIFIYPTTSIEKQPFEVVERKGIGHPDSIADGVAEAISIEYSRYCLKHFGAVLHHHLDKTLVKGGKAIIDYGIGKMDQPIKLIINGRISTQFNKSKIDSQKIQETAARQYLRKIFPNLEVNKWVEIESRTTNYSRNPVWYSPRNLDDLPEHKKVYASDTSAIVGWWPLSVTENLALKIERYFYQDNNIPKFDYLGQDIKILAVRQNKNLHLTLCVPFIATKTLNHKFYSKKLKELCSGLIKYGNQYLNNGYKLSIDINTQDKNLFQGSKRGIGHYFVASGSALDYGEEGVVGRGNRSRGIIAVMRPSSTDAIHGKNPAFHVGKVYAYFAEQIAQKISEQFNCECILTLVTQNKRPLIDPQKVFVFTDKKCDKNLIAKIMKIELSKREWIDRIVFDKYFLPLPGGTHGYQA</sequence>
<dbReference type="Gene3D" id="3.30.300.340">
    <property type="entry name" value="S-adenosylmethionine synthetase, N-terminal domain"/>
    <property type="match status" value="1"/>
</dbReference>
<dbReference type="InterPro" id="IPR042544">
    <property type="entry name" value="AdoMet_synthase_3"/>
</dbReference>
<organism evidence="2 3">
    <name type="scientific">Candidatus Berkelbacteria bacterium RIFCSPHIGHO2_12_FULL_36_9</name>
    <dbReference type="NCBI Taxonomy" id="1797469"/>
    <lineage>
        <taxon>Bacteria</taxon>
        <taxon>Candidatus Berkelbacteria</taxon>
    </lineage>
</organism>
<evidence type="ECO:0008006" key="4">
    <source>
        <dbReference type="Google" id="ProtNLM"/>
    </source>
</evidence>
<dbReference type="Gene3D" id="3.30.300.280">
    <property type="entry name" value="S-adenosylmethionine synthetase, C-terminal domain"/>
    <property type="match status" value="1"/>
</dbReference>
<comment type="similarity">
    <text evidence="1">Belongs to the AdoMet synthetase 2 family.</text>
</comment>
<accession>A0A1F5EJI8</accession>
<evidence type="ECO:0000313" key="3">
    <source>
        <dbReference type="Proteomes" id="UP000176451"/>
    </source>
</evidence>
<name>A0A1F5EJI8_9BACT</name>
<dbReference type="InterPro" id="IPR042543">
    <property type="entry name" value="AdoMet_synthase_2"/>
</dbReference>
<evidence type="ECO:0000256" key="1">
    <source>
        <dbReference type="ARBA" id="ARBA00006892"/>
    </source>
</evidence>